<evidence type="ECO:0000256" key="1">
    <source>
        <dbReference type="ARBA" id="ARBA00010641"/>
    </source>
</evidence>
<evidence type="ECO:0000259" key="6">
    <source>
        <dbReference type="Pfam" id="PF08281"/>
    </source>
</evidence>
<dbReference type="EMBL" id="CAKMAB010000028">
    <property type="protein sequence ID" value="CAH1058072.1"/>
    <property type="molecule type" value="Genomic_DNA"/>
</dbReference>
<dbReference type="InterPro" id="IPR036388">
    <property type="entry name" value="WH-like_DNA-bd_sf"/>
</dbReference>
<protein>
    <submittedName>
        <fullName evidence="7">RNA polymerase sigma factor SigV</fullName>
    </submittedName>
</protein>
<comment type="caution">
    <text evidence="7">The sequence shown here is derived from an EMBL/GenBank/DDBJ whole genome shotgun (WGS) entry which is preliminary data.</text>
</comment>
<dbReference type="PANTHER" id="PTHR43133">
    <property type="entry name" value="RNA POLYMERASE ECF-TYPE SIGMA FACTO"/>
    <property type="match status" value="1"/>
</dbReference>
<keyword evidence="4" id="KW-0804">Transcription</keyword>
<dbReference type="Gene3D" id="1.10.10.10">
    <property type="entry name" value="Winged helix-like DNA-binding domain superfamily/Winged helix DNA-binding domain"/>
    <property type="match status" value="1"/>
</dbReference>
<feature type="domain" description="RNA polymerase sigma-70 region 2" evidence="5">
    <location>
        <begin position="28"/>
        <end position="94"/>
    </location>
</feature>
<sequence>MKGSENLNTTELEEKAIAGDEDSFTALIDGMQERLYRMAYSYVRNKDDALEIVQETVYKAYISIHKLQQPQYFKTWLTKIAVNCALDFIRKSKKIVYMEKNPEGSYTSEPIEDVIDLQEALRVLDKRSRMIIVMRYFEDLPIKDIAGVLEMPESSVKTVIYRGLGKLKINMKGSEYFG</sequence>
<dbReference type="Pfam" id="PF04542">
    <property type="entry name" value="Sigma70_r2"/>
    <property type="match status" value="1"/>
</dbReference>
<dbReference type="PANTHER" id="PTHR43133:SF51">
    <property type="entry name" value="RNA POLYMERASE SIGMA FACTOR"/>
    <property type="match status" value="1"/>
</dbReference>
<evidence type="ECO:0000259" key="5">
    <source>
        <dbReference type="Pfam" id="PF04542"/>
    </source>
</evidence>
<dbReference type="InterPro" id="IPR039425">
    <property type="entry name" value="RNA_pol_sigma-70-like"/>
</dbReference>
<dbReference type="NCBIfam" id="TIGR02937">
    <property type="entry name" value="sigma70-ECF"/>
    <property type="match status" value="1"/>
</dbReference>
<dbReference type="Proteomes" id="UP000838749">
    <property type="component" value="Unassembled WGS sequence"/>
</dbReference>
<evidence type="ECO:0000313" key="8">
    <source>
        <dbReference type="Proteomes" id="UP000838749"/>
    </source>
</evidence>
<organism evidence="7 8">
    <name type="scientific">Paenibacillus pseudetheri</name>
    <dbReference type="NCBI Taxonomy" id="2897682"/>
    <lineage>
        <taxon>Bacteria</taxon>
        <taxon>Bacillati</taxon>
        <taxon>Bacillota</taxon>
        <taxon>Bacilli</taxon>
        <taxon>Bacillales</taxon>
        <taxon>Paenibacillaceae</taxon>
        <taxon>Paenibacillus</taxon>
    </lineage>
</organism>
<name>A0ABM9BG88_9BACL</name>
<evidence type="ECO:0000256" key="4">
    <source>
        <dbReference type="ARBA" id="ARBA00023163"/>
    </source>
</evidence>
<dbReference type="InterPro" id="IPR013249">
    <property type="entry name" value="RNA_pol_sigma70_r4_t2"/>
</dbReference>
<dbReference type="NCBIfam" id="TIGR02954">
    <property type="entry name" value="Sig70_famx3"/>
    <property type="match status" value="1"/>
</dbReference>
<dbReference type="Gene3D" id="1.10.1740.10">
    <property type="match status" value="1"/>
</dbReference>
<accession>A0ABM9BG88</accession>
<proteinExistence type="inferred from homology"/>
<dbReference type="InterPro" id="IPR007627">
    <property type="entry name" value="RNA_pol_sigma70_r2"/>
</dbReference>
<keyword evidence="3" id="KW-0731">Sigma factor</keyword>
<dbReference type="InterPro" id="IPR013324">
    <property type="entry name" value="RNA_pol_sigma_r3/r4-like"/>
</dbReference>
<dbReference type="CDD" id="cd06171">
    <property type="entry name" value="Sigma70_r4"/>
    <property type="match status" value="1"/>
</dbReference>
<reference evidence="7" key="1">
    <citation type="submission" date="2021-12" db="EMBL/GenBank/DDBJ databases">
        <authorList>
            <person name="Criscuolo A."/>
        </authorList>
    </citation>
    <scope>NUCLEOTIDE SEQUENCE</scope>
    <source>
        <strain evidence="7">CIP111894</strain>
    </source>
</reference>
<comment type="similarity">
    <text evidence="1">Belongs to the sigma-70 factor family. ECF subfamily.</text>
</comment>
<evidence type="ECO:0000256" key="2">
    <source>
        <dbReference type="ARBA" id="ARBA00023015"/>
    </source>
</evidence>
<evidence type="ECO:0000313" key="7">
    <source>
        <dbReference type="EMBL" id="CAH1058072.1"/>
    </source>
</evidence>
<keyword evidence="8" id="KW-1185">Reference proteome</keyword>
<feature type="domain" description="RNA polymerase sigma factor 70 region 4 type 2" evidence="6">
    <location>
        <begin position="117"/>
        <end position="167"/>
    </location>
</feature>
<gene>
    <name evidence="7" type="primary">sigV_3</name>
    <name evidence="7" type="ORF">PAECIP111894_04245</name>
</gene>
<dbReference type="SUPFAM" id="SSF88946">
    <property type="entry name" value="Sigma2 domain of RNA polymerase sigma factors"/>
    <property type="match status" value="1"/>
</dbReference>
<evidence type="ECO:0000256" key="3">
    <source>
        <dbReference type="ARBA" id="ARBA00023082"/>
    </source>
</evidence>
<dbReference type="InterPro" id="IPR014300">
    <property type="entry name" value="RNA_pol_sigma-V"/>
</dbReference>
<dbReference type="InterPro" id="IPR013325">
    <property type="entry name" value="RNA_pol_sigma_r2"/>
</dbReference>
<keyword evidence="2" id="KW-0805">Transcription regulation</keyword>
<dbReference type="SUPFAM" id="SSF88659">
    <property type="entry name" value="Sigma3 and sigma4 domains of RNA polymerase sigma factors"/>
    <property type="match status" value="1"/>
</dbReference>
<dbReference type="InterPro" id="IPR014284">
    <property type="entry name" value="RNA_pol_sigma-70_dom"/>
</dbReference>
<dbReference type="Pfam" id="PF08281">
    <property type="entry name" value="Sigma70_r4_2"/>
    <property type="match status" value="1"/>
</dbReference>